<name>A0ABN9Y9Q2_9DINO</name>
<dbReference type="SUPFAM" id="SSF53383">
    <property type="entry name" value="PLP-dependent transferases"/>
    <property type="match status" value="1"/>
</dbReference>
<dbReference type="InterPro" id="IPR004839">
    <property type="entry name" value="Aminotransferase_I/II_large"/>
</dbReference>
<dbReference type="Proteomes" id="UP001189429">
    <property type="component" value="Unassembled WGS sequence"/>
</dbReference>
<evidence type="ECO:0000313" key="8">
    <source>
        <dbReference type="Proteomes" id="UP001189429"/>
    </source>
</evidence>
<dbReference type="CDD" id="cd00609">
    <property type="entry name" value="AAT_like"/>
    <property type="match status" value="1"/>
</dbReference>
<dbReference type="Gene3D" id="3.40.640.10">
    <property type="entry name" value="Type I PLP-dependent aspartate aminotransferase-like (Major domain)"/>
    <property type="match status" value="2"/>
</dbReference>
<evidence type="ECO:0000259" key="6">
    <source>
        <dbReference type="Pfam" id="PF00155"/>
    </source>
</evidence>
<dbReference type="Gene3D" id="3.90.1150.10">
    <property type="entry name" value="Aspartate Aminotransferase, domain 1"/>
    <property type="match status" value="1"/>
</dbReference>
<dbReference type="InterPro" id="IPR015424">
    <property type="entry name" value="PyrdxlP-dep_Trfase"/>
</dbReference>
<keyword evidence="5" id="KW-0663">Pyridoxal phosphate</keyword>
<evidence type="ECO:0000313" key="7">
    <source>
        <dbReference type="EMBL" id="CAK0907943.1"/>
    </source>
</evidence>
<dbReference type="EMBL" id="CAUYUJ010021937">
    <property type="protein sequence ID" value="CAK0907943.1"/>
    <property type="molecule type" value="Genomic_DNA"/>
</dbReference>
<evidence type="ECO:0000256" key="5">
    <source>
        <dbReference type="ARBA" id="ARBA00022898"/>
    </source>
</evidence>
<dbReference type="InterPro" id="IPR015421">
    <property type="entry name" value="PyrdxlP-dep_Trfase_major"/>
</dbReference>
<keyword evidence="8" id="KW-1185">Reference proteome</keyword>
<protein>
    <recommendedName>
        <fullName evidence="6">Aminotransferase class I/classII large domain-containing protein</fullName>
    </recommendedName>
</protein>
<gene>
    <name evidence="7" type="ORF">PCOR1329_LOCUS82779</name>
</gene>
<feature type="domain" description="Aminotransferase class I/classII large" evidence="6">
    <location>
        <begin position="194"/>
        <end position="336"/>
    </location>
</feature>
<dbReference type="PANTHER" id="PTHR46383">
    <property type="entry name" value="ASPARTATE AMINOTRANSFERASE"/>
    <property type="match status" value="1"/>
</dbReference>
<reference evidence="7" key="1">
    <citation type="submission" date="2023-10" db="EMBL/GenBank/DDBJ databases">
        <authorList>
            <person name="Chen Y."/>
            <person name="Shah S."/>
            <person name="Dougan E. K."/>
            <person name="Thang M."/>
            <person name="Chan C."/>
        </authorList>
    </citation>
    <scope>NUCLEOTIDE SEQUENCE [LARGE SCALE GENOMIC DNA]</scope>
</reference>
<dbReference type="Pfam" id="PF00155">
    <property type="entry name" value="Aminotran_1_2"/>
    <property type="match status" value="2"/>
</dbReference>
<dbReference type="PANTHER" id="PTHR46383:SF5">
    <property type="entry name" value="AMINOTRANSFERASE CLASS I_CLASSII DOMAIN-CONTAINING PROTEIN"/>
    <property type="match status" value="1"/>
</dbReference>
<proteinExistence type="inferred from homology"/>
<accession>A0ABN9Y9Q2</accession>
<comment type="caution">
    <text evidence="7">The sequence shown here is derived from an EMBL/GenBank/DDBJ whole genome shotgun (WGS) entry which is preliminary data.</text>
</comment>
<keyword evidence="4" id="KW-0808">Transferase</keyword>
<evidence type="ECO:0000256" key="2">
    <source>
        <dbReference type="ARBA" id="ARBA00007441"/>
    </source>
</evidence>
<keyword evidence="3" id="KW-0032">Aminotransferase</keyword>
<dbReference type="InterPro" id="IPR015422">
    <property type="entry name" value="PyrdxlP-dep_Trfase_small"/>
</dbReference>
<organism evidence="7 8">
    <name type="scientific">Prorocentrum cordatum</name>
    <dbReference type="NCBI Taxonomy" id="2364126"/>
    <lineage>
        <taxon>Eukaryota</taxon>
        <taxon>Sar</taxon>
        <taxon>Alveolata</taxon>
        <taxon>Dinophyceae</taxon>
        <taxon>Prorocentrales</taxon>
        <taxon>Prorocentraceae</taxon>
        <taxon>Prorocentrum</taxon>
    </lineage>
</organism>
<feature type="domain" description="Aminotransferase class I/classII large" evidence="6">
    <location>
        <begin position="11"/>
        <end position="193"/>
    </location>
</feature>
<sequence length="352" mass="36816">MFSGAPREEGILSLAQGIVHWAPPPAVAAAVVAAAADPESSAYGADDGTAELRAALKAKLRTENALDGVEVMVTAGANQAFTNVVIAVLDADDGAVLFSPFYFNHMMALQMTGGGASVIRGPVREDFLPDVEWLERRLAQDGGPRIRMVTLVNPCNPTGIMAPAELLSRASAACARHGAWLVVDNTYELFSYEAYGMMGWRVGYIAYPPRLHGELMKAQDTIAICPAVASQKAAFAAAGAGAPWVKERVAGLSENKRIVCAAIDAALGEGQYVGGSGAIYLMVRLPSACGDDIRADLELAIQVCVIPGSACGAPGTVRVCYANLVPERCREAAARLQAGLRELCERGAAALA</sequence>
<dbReference type="InterPro" id="IPR050596">
    <property type="entry name" value="AspAT/PAT-like"/>
</dbReference>
<comment type="cofactor">
    <cofactor evidence="1">
        <name>pyridoxal 5'-phosphate</name>
        <dbReference type="ChEBI" id="CHEBI:597326"/>
    </cofactor>
</comment>
<evidence type="ECO:0000256" key="1">
    <source>
        <dbReference type="ARBA" id="ARBA00001933"/>
    </source>
</evidence>
<evidence type="ECO:0000256" key="4">
    <source>
        <dbReference type="ARBA" id="ARBA00022679"/>
    </source>
</evidence>
<evidence type="ECO:0000256" key="3">
    <source>
        <dbReference type="ARBA" id="ARBA00022576"/>
    </source>
</evidence>
<comment type="similarity">
    <text evidence="2">Belongs to the class-I pyridoxal-phosphate-dependent aminotransferase family.</text>
</comment>